<evidence type="ECO:0000313" key="10">
    <source>
        <dbReference type="Proteomes" id="UP000704068"/>
    </source>
</evidence>
<dbReference type="PROSITE" id="PS51257">
    <property type="entry name" value="PROKAR_LIPOPROTEIN"/>
    <property type="match status" value="1"/>
</dbReference>
<protein>
    <submittedName>
        <fullName evidence="9">TolC family protein</fullName>
    </submittedName>
</protein>
<dbReference type="PANTHER" id="PTHR30026">
    <property type="entry name" value="OUTER MEMBRANE PROTEIN TOLC"/>
    <property type="match status" value="1"/>
</dbReference>
<keyword evidence="7" id="KW-0998">Cell outer membrane</keyword>
<dbReference type="InterPro" id="IPR003423">
    <property type="entry name" value="OMP_efflux"/>
</dbReference>
<dbReference type="GO" id="GO:0009279">
    <property type="term" value="C:cell outer membrane"/>
    <property type="evidence" value="ECO:0007669"/>
    <property type="project" value="UniProtKB-SubCell"/>
</dbReference>
<dbReference type="EMBL" id="JABZGR010000016">
    <property type="protein sequence ID" value="MBF0970557.1"/>
    <property type="molecule type" value="Genomic_DNA"/>
</dbReference>
<dbReference type="GO" id="GO:1990281">
    <property type="term" value="C:efflux pump complex"/>
    <property type="evidence" value="ECO:0007669"/>
    <property type="project" value="TreeGrafter"/>
</dbReference>
<evidence type="ECO:0000256" key="7">
    <source>
        <dbReference type="ARBA" id="ARBA00023237"/>
    </source>
</evidence>
<keyword evidence="4" id="KW-1134">Transmembrane beta strand</keyword>
<comment type="subcellular location">
    <subcellularLocation>
        <location evidence="1">Cell outer membrane</location>
    </subcellularLocation>
</comment>
<dbReference type="GO" id="GO:0015288">
    <property type="term" value="F:porin activity"/>
    <property type="evidence" value="ECO:0007669"/>
    <property type="project" value="TreeGrafter"/>
</dbReference>
<gene>
    <name evidence="9" type="ORF">HXK21_05895</name>
</gene>
<comment type="caution">
    <text evidence="9">The sequence shown here is derived from an EMBL/GenBank/DDBJ whole genome shotgun (WGS) entry which is preliminary data.</text>
</comment>
<dbReference type="GO" id="GO:0015562">
    <property type="term" value="F:efflux transmembrane transporter activity"/>
    <property type="evidence" value="ECO:0007669"/>
    <property type="project" value="InterPro"/>
</dbReference>
<evidence type="ECO:0000256" key="8">
    <source>
        <dbReference type="SAM" id="SignalP"/>
    </source>
</evidence>
<proteinExistence type="inferred from homology"/>
<sequence length="428" mass="48984">MKTLLLMVMMLTGWAMSCRAQLTLEACQQMAKQNYPLIKRYDLIRRSAAYNVSNIKKAWLPQVQASVQATVQNRTTQLPDKLSSILAQSGQTYEGIGKEQYRLQVEISQTLWDGGRISRQAEVEKRKAEIEEAQTDVNLYALRRRVSDLFFSQLLLDERIRLNAQLQAMLQSNEDKLRAMLQRGVAMQSDVDRLRAERLRAIQAGDELTAARHAVSRMLALFCGVEQADSLVKPSSEINTDPKTNERPELQLIDCRLRLADTQQQLLKSRLLPVLSIFAQGYYGRPGYNLFEDMQRRRLSLNALAGARLSWSLSSLYTRRNDLHQLGVQREEAENARELFLLNNQMEEAQQQAHIAGRRKVMQADDEIVSLRQSIRRATEAQLTHGTIDADRLLQEITKENEACITRAVHELELLQSIYELKIIKGAF</sequence>
<dbReference type="SUPFAM" id="SSF56954">
    <property type="entry name" value="Outer membrane efflux proteins (OEP)"/>
    <property type="match status" value="1"/>
</dbReference>
<dbReference type="Pfam" id="PF02321">
    <property type="entry name" value="OEP"/>
    <property type="match status" value="1"/>
</dbReference>
<evidence type="ECO:0000313" key="9">
    <source>
        <dbReference type="EMBL" id="MBF0970557.1"/>
    </source>
</evidence>
<keyword evidence="5" id="KW-0812">Transmembrane</keyword>
<evidence type="ECO:0000256" key="6">
    <source>
        <dbReference type="ARBA" id="ARBA00023136"/>
    </source>
</evidence>
<keyword evidence="3" id="KW-0813">Transport</keyword>
<keyword evidence="6" id="KW-0472">Membrane</keyword>
<dbReference type="Gene3D" id="1.20.1600.10">
    <property type="entry name" value="Outer membrane efflux proteins (OEP)"/>
    <property type="match status" value="1"/>
</dbReference>
<keyword evidence="8" id="KW-0732">Signal</keyword>
<evidence type="ECO:0000256" key="4">
    <source>
        <dbReference type="ARBA" id="ARBA00022452"/>
    </source>
</evidence>
<dbReference type="Proteomes" id="UP000704068">
    <property type="component" value="Unassembled WGS sequence"/>
</dbReference>
<feature type="chain" id="PRO_5037242846" evidence="8">
    <location>
        <begin position="21"/>
        <end position="428"/>
    </location>
</feature>
<dbReference type="InterPro" id="IPR051906">
    <property type="entry name" value="TolC-like"/>
</dbReference>
<dbReference type="RefSeq" id="WP_303764068.1">
    <property type="nucleotide sequence ID" value="NZ_JABZGR010000016.1"/>
</dbReference>
<accession>A0A929WZC9</accession>
<feature type="signal peptide" evidence="8">
    <location>
        <begin position="1"/>
        <end position="20"/>
    </location>
</feature>
<evidence type="ECO:0000256" key="1">
    <source>
        <dbReference type="ARBA" id="ARBA00004442"/>
    </source>
</evidence>
<reference evidence="9" key="1">
    <citation type="submission" date="2020-04" db="EMBL/GenBank/DDBJ databases">
        <title>Deep metagenomics examines the oral microbiome during advanced dental caries in children, revealing novel taxa and co-occurrences with host molecules.</title>
        <authorList>
            <person name="Baker J.L."/>
            <person name="Morton J.T."/>
            <person name="Dinis M."/>
            <person name="Alvarez R."/>
            <person name="Tran N.C."/>
            <person name="Knight R."/>
            <person name="Edlund A."/>
        </authorList>
    </citation>
    <scope>NUCLEOTIDE SEQUENCE</scope>
    <source>
        <strain evidence="9">JCVI_34_bin.1</strain>
    </source>
</reference>
<dbReference type="AlphaFoldDB" id="A0A929WZC9"/>
<evidence type="ECO:0000256" key="5">
    <source>
        <dbReference type="ARBA" id="ARBA00022692"/>
    </source>
</evidence>
<organism evidence="9 10">
    <name type="scientific">Alloprevotella tannerae</name>
    <dbReference type="NCBI Taxonomy" id="76122"/>
    <lineage>
        <taxon>Bacteria</taxon>
        <taxon>Pseudomonadati</taxon>
        <taxon>Bacteroidota</taxon>
        <taxon>Bacteroidia</taxon>
        <taxon>Bacteroidales</taxon>
        <taxon>Prevotellaceae</taxon>
        <taxon>Alloprevotella</taxon>
    </lineage>
</organism>
<name>A0A929WZC9_9BACT</name>
<comment type="similarity">
    <text evidence="2">Belongs to the outer membrane factor (OMF) (TC 1.B.17) family.</text>
</comment>
<evidence type="ECO:0000256" key="2">
    <source>
        <dbReference type="ARBA" id="ARBA00007613"/>
    </source>
</evidence>
<dbReference type="PANTHER" id="PTHR30026:SF20">
    <property type="entry name" value="OUTER MEMBRANE PROTEIN TOLC"/>
    <property type="match status" value="1"/>
</dbReference>
<evidence type="ECO:0000256" key="3">
    <source>
        <dbReference type="ARBA" id="ARBA00022448"/>
    </source>
</evidence>